<dbReference type="Pfam" id="PF05103">
    <property type="entry name" value="DivIVA"/>
    <property type="match status" value="1"/>
</dbReference>
<evidence type="ECO:0000313" key="10">
    <source>
        <dbReference type="Proteomes" id="UP000602647"/>
    </source>
</evidence>
<keyword evidence="6" id="KW-0131">Cell cycle</keyword>
<evidence type="ECO:0000256" key="4">
    <source>
        <dbReference type="ARBA" id="ARBA00022618"/>
    </source>
</evidence>
<feature type="compositionally biased region" description="Basic and acidic residues" evidence="8">
    <location>
        <begin position="164"/>
        <end position="178"/>
    </location>
</feature>
<dbReference type="InterPro" id="IPR019933">
    <property type="entry name" value="DivIVA_domain"/>
</dbReference>
<evidence type="ECO:0000256" key="3">
    <source>
        <dbReference type="ARBA" id="ARBA00022490"/>
    </source>
</evidence>
<evidence type="ECO:0000256" key="6">
    <source>
        <dbReference type="ARBA" id="ARBA00023306"/>
    </source>
</evidence>
<evidence type="ECO:0000256" key="1">
    <source>
        <dbReference type="ARBA" id="ARBA00004496"/>
    </source>
</evidence>
<comment type="similarity">
    <text evidence="2">Belongs to the DivIVA family.</text>
</comment>
<dbReference type="PANTHER" id="PTHR35794">
    <property type="entry name" value="CELL DIVISION PROTEIN DIVIVA"/>
    <property type="match status" value="1"/>
</dbReference>
<evidence type="ECO:0000256" key="2">
    <source>
        <dbReference type="ARBA" id="ARBA00009008"/>
    </source>
</evidence>
<protein>
    <submittedName>
        <fullName evidence="9">DivIVA domain-containing protein</fullName>
    </submittedName>
</protein>
<dbReference type="Proteomes" id="UP000602647">
    <property type="component" value="Unassembled WGS sequence"/>
</dbReference>
<keyword evidence="10" id="KW-1185">Reference proteome</keyword>
<dbReference type="AlphaFoldDB" id="A0A923SVL5"/>
<dbReference type="NCBIfam" id="TIGR03544">
    <property type="entry name" value="DivI1A_domain"/>
    <property type="match status" value="1"/>
</dbReference>
<dbReference type="Gene3D" id="6.10.250.660">
    <property type="match status" value="1"/>
</dbReference>
<feature type="compositionally biased region" description="Low complexity" evidence="8">
    <location>
        <begin position="154"/>
        <end position="163"/>
    </location>
</feature>
<accession>A0A923SVL5</accession>
<keyword evidence="4" id="KW-0132">Cell division</keyword>
<keyword evidence="3" id="KW-0963">Cytoplasm</keyword>
<comment type="caution">
    <text evidence="9">The sequence shown here is derived from an EMBL/GenBank/DDBJ whole genome shotgun (WGS) entry which is preliminary data.</text>
</comment>
<proteinExistence type="inferred from homology"/>
<feature type="region of interest" description="Disordered" evidence="8">
    <location>
        <begin position="150"/>
        <end position="205"/>
    </location>
</feature>
<evidence type="ECO:0000313" key="9">
    <source>
        <dbReference type="EMBL" id="MBC6679468.1"/>
    </source>
</evidence>
<dbReference type="GO" id="GO:0051301">
    <property type="term" value="P:cell division"/>
    <property type="evidence" value="ECO:0007669"/>
    <property type="project" value="UniProtKB-KW"/>
</dbReference>
<dbReference type="EMBL" id="JACRYT010000004">
    <property type="protein sequence ID" value="MBC6679468.1"/>
    <property type="molecule type" value="Genomic_DNA"/>
</dbReference>
<evidence type="ECO:0000256" key="5">
    <source>
        <dbReference type="ARBA" id="ARBA00023054"/>
    </source>
</evidence>
<reference evidence="9" key="1">
    <citation type="submission" date="2020-08" db="EMBL/GenBank/DDBJ databases">
        <title>Genome public.</title>
        <authorList>
            <person name="Liu C."/>
            <person name="Sun Q."/>
        </authorList>
    </citation>
    <scope>NUCLEOTIDE SEQUENCE</scope>
    <source>
        <strain evidence="9">BX12</strain>
    </source>
</reference>
<name>A0A923SVL5_9FIRM</name>
<feature type="coiled-coil region" evidence="7">
    <location>
        <begin position="28"/>
        <end position="130"/>
    </location>
</feature>
<evidence type="ECO:0000256" key="8">
    <source>
        <dbReference type="SAM" id="MobiDB-lite"/>
    </source>
</evidence>
<dbReference type="InterPro" id="IPR007793">
    <property type="entry name" value="DivIVA_fam"/>
</dbReference>
<organism evidence="9 10">
    <name type="scientific">Zhenpiania hominis</name>
    <dbReference type="NCBI Taxonomy" id="2763644"/>
    <lineage>
        <taxon>Bacteria</taxon>
        <taxon>Bacillati</taxon>
        <taxon>Bacillota</taxon>
        <taxon>Clostridia</taxon>
        <taxon>Peptostreptococcales</taxon>
        <taxon>Anaerovoracaceae</taxon>
        <taxon>Zhenpiania</taxon>
    </lineage>
</organism>
<gene>
    <name evidence="9" type="ORF">H9L42_06470</name>
</gene>
<dbReference type="GO" id="GO:0005737">
    <property type="term" value="C:cytoplasm"/>
    <property type="evidence" value="ECO:0007669"/>
    <property type="project" value="UniProtKB-SubCell"/>
</dbReference>
<dbReference type="RefSeq" id="WP_187302569.1">
    <property type="nucleotide sequence ID" value="NZ_CBCTON010000010.1"/>
</dbReference>
<sequence>MISPLEIQEKEFSRSLKGFKEDEVNEFLDRITLDLERILEENRQLRAEKEQLTEELKKYKSSESAVLDTLETAKALMGDISASAEKRAQILLKNAEMEAQNMQREAKEAIERMNEESAALRGRVKSFRAKYRQLLEMELQHFDSMTEELFPELKSSPQAAAPKSAEKPRSGLKMKDLEELPEAGTKKTGANGAESRMKTMVHRKA</sequence>
<comment type="subcellular location">
    <subcellularLocation>
        <location evidence="1">Cytoplasm</location>
    </subcellularLocation>
</comment>
<dbReference type="PANTHER" id="PTHR35794:SF2">
    <property type="entry name" value="CELL DIVISION PROTEIN DIVIVA"/>
    <property type="match status" value="1"/>
</dbReference>
<evidence type="ECO:0000256" key="7">
    <source>
        <dbReference type="SAM" id="Coils"/>
    </source>
</evidence>
<keyword evidence="5 7" id="KW-0175">Coiled coil</keyword>